<keyword evidence="2" id="KW-1185">Reference proteome</keyword>
<protein>
    <submittedName>
        <fullName evidence="1">Uncharacterized protein</fullName>
    </submittedName>
</protein>
<evidence type="ECO:0000313" key="2">
    <source>
        <dbReference type="Proteomes" id="UP000186817"/>
    </source>
</evidence>
<dbReference type="Proteomes" id="UP000186817">
    <property type="component" value="Unassembled WGS sequence"/>
</dbReference>
<reference evidence="1 2" key="1">
    <citation type="submission" date="2016-02" db="EMBL/GenBank/DDBJ databases">
        <title>Genome analysis of coral dinoflagellate symbionts highlights evolutionary adaptations to a symbiotic lifestyle.</title>
        <authorList>
            <person name="Aranda M."/>
            <person name="Li Y."/>
            <person name="Liew Y.J."/>
            <person name="Baumgarten S."/>
            <person name="Simakov O."/>
            <person name="Wilson M."/>
            <person name="Piel J."/>
            <person name="Ashoor H."/>
            <person name="Bougouffa S."/>
            <person name="Bajic V.B."/>
            <person name="Ryu T."/>
            <person name="Ravasi T."/>
            <person name="Bayer T."/>
            <person name="Micklem G."/>
            <person name="Kim H."/>
            <person name="Bhak J."/>
            <person name="Lajeunesse T.C."/>
            <person name="Voolstra C.R."/>
        </authorList>
    </citation>
    <scope>NUCLEOTIDE SEQUENCE [LARGE SCALE GENOMIC DNA]</scope>
    <source>
        <strain evidence="1 2">CCMP2467</strain>
    </source>
</reference>
<sequence>MAALRFSCGPLSNRPARLSKLILGFACFGLVSAYRLQQTEAVEAADTPAPPDDEEQAQEFYQCTRQCRWQFGFFDLQIVGAKRDWKIFHGWTMCQCYRLRASPKNASETPGGADVLSPMIPRFSNKQFDTVDTWSGNGTSGFDCDFVCTQDKAGQISTLETEAAKAAVAAGATFLHCGKCAACSAMHDIEVGFPSVGGASRGAFM</sequence>
<proteinExistence type="predicted"/>
<organism evidence="1 2">
    <name type="scientific">Symbiodinium microadriaticum</name>
    <name type="common">Dinoflagellate</name>
    <name type="synonym">Zooxanthella microadriatica</name>
    <dbReference type="NCBI Taxonomy" id="2951"/>
    <lineage>
        <taxon>Eukaryota</taxon>
        <taxon>Sar</taxon>
        <taxon>Alveolata</taxon>
        <taxon>Dinophyceae</taxon>
        <taxon>Suessiales</taxon>
        <taxon>Symbiodiniaceae</taxon>
        <taxon>Symbiodinium</taxon>
    </lineage>
</organism>
<name>A0A1Q9DRX5_SYMMI</name>
<gene>
    <name evidence="1" type="ORF">AK812_SmicGene19716</name>
</gene>
<dbReference type="OrthoDB" id="10261863at2759"/>
<accession>A0A1Q9DRX5</accession>
<evidence type="ECO:0000313" key="1">
    <source>
        <dbReference type="EMBL" id="OLP97916.1"/>
    </source>
</evidence>
<dbReference type="EMBL" id="LSRX01000416">
    <property type="protein sequence ID" value="OLP97916.1"/>
    <property type="molecule type" value="Genomic_DNA"/>
</dbReference>
<dbReference type="AlphaFoldDB" id="A0A1Q9DRX5"/>
<comment type="caution">
    <text evidence="1">The sequence shown here is derived from an EMBL/GenBank/DDBJ whole genome shotgun (WGS) entry which is preliminary data.</text>
</comment>